<accession>A0A699QDV3</accession>
<proteinExistence type="predicted"/>
<reference evidence="1" key="1">
    <citation type="journal article" date="2019" name="Sci. Rep.">
        <title>Draft genome of Tanacetum cinerariifolium, the natural source of mosquito coil.</title>
        <authorList>
            <person name="Yamashiro T."/>
            <person name="Shiraishi A."/>
            <person name="Satake H."/>
            <person name="Nakayama K."/>
        </authorList>
    </citation>
    <scope>NUCLEOTIDE SEQUENCE</scope>
</reference>
<organism evidence="1">
    <name type="scientific">Tanacetum cinerariifolium</name>
    <name type="common">Dalmatian daisy</name>
    <name type="synonym">Chrysanthemum cinerariifolium</name>
    <dbReference type="NCBI Taxonomy" id="118510"/>
    <lineage>
        <taxon>Eukaryota</taxon>
        <taxon>Viridiplantae</taxon>
        <taxon>Streptophyta</taxon>
        <taxon>Embryophyta</taxon>
        <taxon>Tracheophyta</taxon>
        <taxon>Spermatophyta</taxon>
        <taxon>Magnoliopsida</taxon>
        <taxon>eudicotyledons</taxon>
        <taxon>Gunneridae</taxon>
        <taxon>Pentapetalae</taxon>
        <taxon>asterids</taxon>
        <taxon>campanulids</taxon>
        <taxon>Asterales</taxon>
        <taxon>Asteraceae</taxon>
        <taxon>Asteroideae</taxon>
        <taxon>Anthemideae</taxon>
        <taxon>Anthemidinae</taxon>
        <taxon>Tanacetum</taxon>
    </lineage>
</organism>
<gene>
    <name evidence="1" type="ORF">Tci_839527</name>
</gene>
<comment type="caution">
    <text evidence="1">The sequence shown here is derived from an EMBL/GenBank/DDBJ whole genome shotgun (WGS) entry which is preliminary data.</text>
</comment>
<sequence>MVLSKSLEIRDYQLRLAAFEFSIENLQMGVKKEDSVTNVKNTVLDFSNHESFLFSPCKSKNSRRLDHEVHSAH</sequence>
<protein>
    <submittedName>
        <fullName evidence="1">Uncharacterized protein</fullName>
    </submittedName>
</protein>
<dbReference type="AlphaFoldDB" id="A0A699QDV3"/>
<evidence type="ECO:0000313" key="1">
    <source>
        <dbReference type="EMBL" id="GFC67557.1"/>
    </source>
</evidence>
<dbReference type="EMBL" id="BKCJ011016003">
    <property type="protein sequence ID" value="GFC67557.1"/>
    <property type="molecule type" value="Genomic_DNA"/>
</dbReference>
<name>A0A699QDV3_TANCI</name>